<proteinExistence type="predicted"/>
<feature type="region of interest" description="Disordered" evidence="1">
    <location>
        <begin position="59"/>
        <end position="126"/>
    </location>
</feature>
<dbReference type="AlphaFoldDB" id="A0AAE0FH09"/>
<gene>
    <name evidence="2" type="ORF">CYMTET_31523</name>
</gene>
<evidence type="ECO:0000313" key="3">
    <source>
        <dbReference type="Proteomes" id="UP001190700"/>
    </source>
</evidence>
<feature type="compositionally biased region" description="Basic and acidic residues" evidence="1">
    <location>
        <begin position="150"/>
        <end position="170"/>
    </location>
</feature>
<reference evidence="2 3" key="1">
    <citation type="journal article" date="2015" name="Genome Biol. Evol.">
        <title>Comparative Genomics of a Bacterivorous Green Alga Reveals Evolutionary Causalities and Consequences of Phago-Mixotrophic Mode of Nutrition.</title>
        <authorList>
            <person name="Burns J.A."/>
            <person name="Paasch A."/>
            <person name="Narechania A."/>
            <person name="Kim E."/>
        </authorList>
    </citation>
    <scope>NUCLEOTIDE SEQUENCE [LARGE SCALE GENOMIC DNA]</scope>
    <source>
        <strain evidence="2 3">PLY_AMNH</strain>
    </source>
</reference>
<accession>A0AAE0FH09</accession>
<sequence length="170" mass="19301">MGRMRRAAGFEDDVNGGASLSVKARLGIEHMDMPTLRTNLQARTVELLHAQHKCGQLEAELQGQGTDEQQSEAAADSRGDRDPAAEEMDLQAERNSELRERVQQLEREATAREEELQSTRQQRDELQTEMQVMEDQMADIGGPSWMNPSKPKENRRSVRFDEDALEVHEL</sequence>
<feature type="region of interest" description="Disordered" evidence="1">
    <location>
        <begin position="139"/>
        <end position="170"/>
    </location>
</feature>
<dbReference type="Proteomes" id="UP001190700">
    <property type="component" value="Unassembled WGS sequence"/>
</dbReference>
<feature type="compositionally biased region" description="Basic and acidic residues" evidence="1">
    <location>
        <begin position="75"/>
        <end position="84"/>
    </location>
</feature>
<feature type="compositionally biased region" description="Basic and acidic residues" evidence="1">
    <location>
        <begin position="91"/>
        <end position="126"/>
    </location>
</feature>
<protein>
    <submittedName>
        <fullName evidence="2">Uncharacterized protein</fullName>
    </submittedName>
</protein>
<evidence type="ECO:0000313" key="2">
    <source>
        <dbReference type="EMBL" id="KAK3259482.1"/>
    </source>
</evidence>
<name>A0AAE0FH09_9CHLO</name>
<feature type="compositionally biased region" description="Polar residues" evidence="1">
    <location>
        <begin position="63"/>
        <end position="72"/>
    </location>
</feature>
<dbReference type="EMBL" id="LGRX02018702">
    <property type="protein sequence ID" value="KAK3259482.1"/>
    <property type="molecule type" value="Genomic_DNA"/>
</dbReference>
<comment type="caution">
    <text evidence="2">The sequence shown here is derived from an EMBL/GenBank/DDBJ whole genome shotgun (WGS) entry which is preliminary data.</text>
</comment>
<evidence type="ECO:0000256" key="1">
    <source>
        <dbReference type="SAM" id="MobiDB-lite"/>
    </source>
</evidence>
<organism evidence="2 3">
    <name type="scientific">Cymbomonas tetramitiformis</name>
    <dbReference type="NCBI Taxonomy" id="36881"/>
    <lineage>
        <taxon>Eukaryota</taxon>
        <taxon>Viridiplantae</taxon>
        <taxon>Chlorophyta</taxon>
        <taxon>Pyramimonadophyceae</taxon>
        <taxon>Pyramimonadales</taxon>
        <taxon>Pyramimonadaceae</taxon>
        <taxon>Cymbomonas</taxon>
    </lineage>
</organism>
<keyword evidence="3" id="KW-1185">Reference proteome</keyword>